<dbReference type="Pfam" id="PF04488">
    <property type="entry name" value="Gly_transf_sug"/>
    <property type="match status" value="1"/>
</dbReference>
<protein>
    <submittedName>
        <fullName evidence="1">Uncharacterized protein</fullName>
    </submittedName>
</protein>
<name>A0ABN0EN58_CAMCO</name>
<dbReference type="Gene3D" id="3.90.550.20">
    <property type="match status" value="1"/>
</dbReference>
<keyword evidence="2" id="KW-1185">Reference proteome</keyword>
<dbReference type="Proteomes" id="UP000005511">
    <property type="component" value="Unassembled WGS sequence"/>
</dbReference>
<evidence type="ECO:0000313" key="1">
    <source>
        <dbReference type="EMBL" id="EIA62764.1"/>
    </source>
</evidence>
<organism evidence="1 2">
    <name type="scientific">Campylobacter coli 80352</name>
    <dbReference type="NCBI Taxonomy" id="887288"/>
    <lineage>
        <taxon>Bacteria</taxon>
        <taxon>Pseudomonadati</taxon>
        <taxon>Campylobacterota</taxon>
        <taxon>Epsilonproteobacteria</taxon>
        <taxon>Campylobacterales</taxon>
        <taxon>Campylobacteraceae</taxon>
        <taxon>Campylobacter</taxon>
    </lineage>
</organism>
<dbReference type="SUPFAM" id="SSF53448">
    <property type="entry name" value="Nucleotide-diphospho-sugar transferases"/>
    <property type="match status" value="1"/>
</dbReference>
<accession>A0ABN0EN58</accession>
<dbReference type="InterPro" id="IPR007577">
    <property type="entry name" value="GlycoTrfase_DXD_sugar-bd_CS"/>
</dbReference>
<dbReference type="InterPro" id="IPR029044">
    <property type="entry name" value="Nucleotide-diphossugar_trans"/>
</dbReference>
<gene>
    <name evidence="1" type="ORF">cco14_08615</name>
</gene>
<reference evidence="1 2" key="1">
    <citation type="submission" date="2010-09" db="EMBL/GenBank/DDBJ databases">
        <authorList>
            <person name="Richards V."/>
            <person name="Lefebure T."/>
            <person name="Suzuki H."/>
            <person name="Pavinski Bitar P."/>
            <person name="Stanhope M."/>
        </authorList>
    </citation>
    <scope>NUCLEOTIDE SEQUENCE [LARGE SCALE GENOMIC DNA]</scope>
    <source>
        <strain evidence="1 2">80352</strain>
    </source>
</reference>
<evidence type="ECO:0000313" key="2">
    <source>
        <dbReference type="Proteomes" id="UP000005511"/>
    </source>
</evidence>
<dbReference type="EMBL" id="AIMT01000092">
    <property type="protein sequence ID" value="EIA62764.1"/>
    <property type="molecule type" value="Genomic_DNA"/>
</dbReference>
<proteinExistence type="predicted"/>
<sequence>MQENYKISSFWYTPKGYKGIGLMEILTIKSWLDHGYKFHLYTYNLEDKIFLKFQELFDNFILKDANEIIPFEEYFSDDRGAGVASFSDFFRYNLLYLRGGVWVDLDMVCLNFYDYKQDYIFNSEFAKNNEQAITNSFLKFPKQSEFGKLLIEEAKKIVDDNKIIPWGIIGPWFLAKWVKEYDLEKHALDYKDTCQISCGNTRDFIDKKIFDENRLCLHLFSEMWRIYKMNKNHFYKSCIYGFLLQKHNILDLCLKLNYNLSFCDKHYDKFLPFINIKNKIRFYFRHPKKIFKKNNA</sequence>
<comment type="caution">
    <text evidence="1">The sequence shown here is derived from an EMBL/GenBank/DDBJ whole genome shotgun (WGS) entry which is preliminary data.</text>
</comment>